<dbReference type="Pfam" id="PF13677">
    <property type="entry name" value="MotB_plug"/>
    <property type="match status" value="1"/>
</dbReference>
<dbReference type="InterPro" id="IPR006665">
    <property type="entry name" value="OmpA-like"/>
</dbReference>
<dbReference type="PANTHER" id="PTHR30329:SF21">
    <property type="entry name" value="LIPOPROTEIN YIAD-RELATED"/>
    <property type="match status" value="1"/>
</dbReference>
<evidence type="ECO:0000256" key="3">
    <source>
        <dbReference type="ARBA" id="ARBA00022475"/>
    </source>
</evidence>
<comment type="caution">
    <text evidence="12">The sequence shown here is derived from an EMBL/GenBank/DDBJ whole genome shotgun (WGS) entry which is preliminary data.</text>
</comment>
<keyword evidence="13" id="KW-1185">Reference proteome</keyword>
<keyword evidence="3" id="KW-1003">Cell membrane</keyword>
<evidence type="ECO:0000256" key="8">
    <source>
        <dbReference type="SAM" id="Coils"/>
    </source>
</evidence>
<feature type="coiled-coil region" evidence="8">
    <location>
        <begin position="111"/>
        <end position="150"/>
    </location>
</feature>
<name>A0A8J3TGR4_9ACTN</name>
<dbReference type="Proteomes" id="UP000599074">
    <property type="component" value="Unassembled WGS sequence"/>
</dbReference>
<keyword evidence="4 10" id="KW-0812">Transmembrane</keyword>
<dbReference type="SUPFAM" id="SSF103088">
    <property type="entry name" value="OmpA-like"/>
    <property type="match status" value="1"/>
</dbReference>
<organism evidence="12 13">
    <name type="scientific">Planosporangium mesophilum</name>
    <dbReference type="NCBI Taxonomy" id="689768"/>
    <lineage>
        <taxon>Bacteria</taxon>
        <taxon>Bacillati</taxon>
        <taxon>Actinomycetota</taxon>
        <taxon>Actinomycetes</taxon>
        <taxon>Micromonosporales</taxon>
        <taxon>Micromonosporaceae</taxon>
        <taxon>Planosporangium</taxon>
    </lineage>
</organism>
<evidence type="ECO:0000256" key="1">
    <source>
        <dbReference type="ARBA" id="ARBA00004162"/>
    </source>
</evidence>
<gene>
    <name evidence="12" type="ORF">Pme01_57550</name>
</gene>
<evidence type="ECO:0000256" key="10">
    <source>
        <dbReference type="SAM" id="Phobius"/>
    </source>
</evidence>
<evidence type="ECO:0000256" key="5">
    <source>
        <dbReference type="ARBA" id="ARBA00022989"/>
    </source>
</evidence>
<evidence type="ECO:0000256" key="2">
    <source>
        <dbReference type="ARBA" id="ARBA00008914"/>
    </source>
</evidence>
<dbReference type="GO" id="GO:0005886">
    <property type="term" value="C:plasma membrane"/>
    <property type="evidence" value="ECO:0007669"/>
    <property type="project" value="UniProtKB-SubCell"/>
</dbReference>
<comment type="similarity">
    <text evidence="2">Belongs to the MotB family.</text>
</comment>
<feature type="transmembrane region" description="Helical" evidence="10">
    <location>
        <begin position="28"/>
        <end position="48"/>
    </location>
</feature>
<feature type="region of interest" description="Disordered" evidence="9">
    <location>
        <begin position="1"/>
        <end position="22"/>
    </location>
</feature>
<feature type="domain" description="OmpA-like" evidence="11">
    <location>
        <begin position="164"/>
        <end position="285"/>
    </location>
</feature>
<dbReference type="InterPro" id="IPR036737">
    <property type="entry name" value="OmpA-like_sf"/>
</dbReference>
<dbReference type="Gene3D" id="3.30.1330.60">
    <property type="entry name" value="OmpA-like domain"/>
    <property type="match status" value="1"/>
</dbReference>
<dbReference type="InterPro" id="IPR050330">
    <property type="entry name" value="Bact_OuterMem_StrucFunc"/>
</dbReference>
<sequence length="300" mass="32319">MSNHKASKGHHKRSGGHEEEHENHERWLVTYADMLTLLMVLFVVLFAMSSVDAKKFTALRDGLAKGFGAPAIMSGTNNSVQTAGGSSSAIDVAAGVGKIPAEPQQAQDPALQKAVQDADRARQQRMQQSAQQEVANLEKIKQQILEAAKRQGMQEAIRFGIDERGLVVTIVTSEVIFAGDRADLLAAGRRILDSVAPALTPLPNKIEVDGHTNQLPVPTMNYPSAWELSSARASMVARYLINNGHLPSSRLSVSGFAGERPLYDPSDPRAPQLNRRVDIVVLSTLPPAERALLPSAAGPN</sequence>
<dbReference type="RefSeq" id="WP_168117978.1">
    <property type="nucleotide sequence ID" value="NZ_BOON01000067.1"/>
</dbReference>
<evidence type="ECO:0000256" key="9">
    <source>
        <dbReference type="SAM" id="MobiDB-lite"/>
    </source>
</evidence>
<keyword evidence="8" id="KW-0175">Coiled coil</keyword>
<evidence type="ECO:0000256" key="7">
    <source>
        <dbReference type="PROSITE-ProRule" id="PRU00473"/>
    </source>
</evidence>
<keyword evidence="5 10" id="KW-1133">Transmembrane helix</keyword>
<dbReference type="PANTHER" id="PTHR30329">
    <property type="entry name" value="STATOR ELEMENT OF FLAGELLAR MOTOR COMPLEX"/>
    <property type="match status" value="1"/>
</dbReference>
<dbReference type="AlphaFoldDB" id="A0A8J3TGR4"/>
<feature type="compositionally biased region" description="Basic residues" evidence="9">
    <location>
        <begin position="1"/>
        <end position="14"/>
    </location>
</feature>
<evidence type="ECO:0000259" key="11">
    <source>
        <dbReference type="PROSITE" id="PS51123"/>
    </source>
</evidence>
<dbReference type="PROSITE" id="PS51123">
    <property type="entry name" value="OMPA_2"/>
    <property type="match status" value="1"/>
</dbReference>
<evidence type="ECO:0000256" key="4">
    <source>
        <dbReference type="ARBA" id="ARBA00022692"/>
    </source>
</evidence>
<evidence type="ECO:0000256" key="6">
    <source>
        <dbReference type="ARBA" id="ARBA00023136"/>
    </source>
</evidence>
<comment type="subcellular location">
    <subcellularLocation>
        <location evidence="1">Cell membrane</location>
        <topology evidence="1">Single-pass membrane protein</topology>
    </subcellularLocation>
</comment>
<proteinExistence type="inferred from homology"/>
<evidence type="ECO:0000313" key="12">
    <source>
        <dbReference type="EMBL" id="GII26158.1"/>
    </source>
</evidence>
<evidence type="ECO:0000313" key="13">
    <source>
        <dbReference type="Proteomes" id="UP000599074"/>
    </source>
</evidence>
<dbReference type="CDD" id="cd07185">
    <property type="entry name" value="OmpA_C-like"/>
    <property type="match status" value="1"/>
</dbReference>
<dbReference type="EMBL" id="BOON01000067">
    <property type="protein sequence ID" value="GII26158.1"/>
    <property type="molecule type" value="Genomic_DNA"/>
</dbReference>
<reference evidence="12" key="1">
    <citation type="submission" date="2021-01" db="EMBL/GenBank/DDBJ databases">
        <title>Whole genome shotgun sequence of Planosporangium mesophilum NBRC 109066.</title>
        <authorList>
            <person name="Komaki H."/>
            <person name="Tamura T."/>
        </authorList>
    </citation>
    <scope>NUCLEOTIDE SEQUENCE</scope>
    <source>
        <strain evidence="12">NBRC 109066</strain>
    </source>
</reference>
<dbReference type="Pfam" id="PF00691">
    <property type="entry name" value="OmpA"/>
    <property type="match status" value="1"/>
</dbReference>
<protein>
    <submittedName>
        <fullName evidence="12">Chemotaxis protein MotB</fullName>
    </submittedName>
</protein>
<keyword evidence="6 7" id="KW-0472">Membrane</keyword>
<accession>A0A8J3TGR4</accession>
<dbReference type="InterPro" id="IPR025713">
    <property type="entry name" value="MotB-like_N_dom"/>
</dbReference>